<protein>
    <submittedName>
        <fullName evidence="1">Uncharacterized protein</fullName>
    </submittedName>
</protein>
<accession>X1UP42</accession>
<gene>
    <name evidence="1" type="ORF">S12H4_50374</name>
</gene>
<name>X1UP42_9ZZZZ</name>
<comment type="caution">
    <text evidence="1">The sequence shown here is derived from an EMBL/GenBank/DDBJ whole genome shotgun (WGS) entry which is preliminary data.</text>
</comment>
<dbReference type="AlphaFoldDB" id="X1UP42"/>
<reference evidence="1" key="1">
    <citation type="journal article" date="2014" name="Front. Microbiol.">
        <title>High frequency of phylogenetically diverse reductive dehalogenase-homologous genes in deep subseafloor sedimentary metagenomes.</title>
        <authorList>
            <person name="Kawai M."/>
            <person name="Futagami T."/>
            <person name="Toyoda A."/>
            <person name="Takaki Y."/>
            <person name="Nishi S."/>
            <person name="Hori S."/>
            <person name="Arai W."/>
            <person name="Tsubouchi T."/>
            <person name="Morono Y."/>
            <person name="Uchiyama I."/>
            <person name="Ito T."/>
            <person name="Fujiyama A."/>
            <person name="Inagaki F."/>
            <person name="Takami H."/>
        </authorList>
    </citation>
    <scope>NUCLEOTIDE SEQUENCE</scope>
    <source>
        <strain evidence="1">Expedition CK06-06</strain>
    </source>
</reference>
<dbReference type="EMBL" id="BARW01031708">
    <property type="protein sequence ID" value="GAJ05367.1"/>
    <property type="molecule type" value="Genomic_DNA"/>
</dbReference>
<sequence>MGRRKHHRAYGVIWDENTSTSTCERIGQGKSATAAAKLPDNLMALQSRM</sequence>
<organism evidence="1">
    <name type="scientific">marine sediment metagenome</name>
    <dbReference type="NCBI Taxonomy" id="412755"/>
    <lineage>
        <taxon>unclassified sequences</taxon>
        <taxon>metagenomes</taxon>
        <taxon>ecological metagenomes</taxon>
    </lineage>
</organism>
<proteinExistence type="predicted"/>
<feature type="non-terminal residue" evidence="1">
    <location>
        <position position="49"/>
    </location>
</feature>
<evidence type="ECO:0000313" key="1">
    <source>
        <dbReference type="EMBL" id="GAJ05367.1"/>
    </source>
</evidence>